<dbReference type="InterPro" id="IPR012223">
    <property type="entry name" value="TEII"/>
</dbReference>
<accession>A0ABN0YNZ9</accession>
<organism evidence="4 5">
    <name type="scientific">Streptomyces luteireticuli</name>
    <dbReference type="NCBI Taxonomy" id="173858"/>
    <lineage>
        <taxon>Bacteria</taxon>
        <taxon>Bacillati</taxon>
        <taxon>Actinomycetota</taxon>
        <taxon>Actinomycetes</taxon>
        <taxon>Kitasatosporales</taxon>
        <taxon>Streptomycetaceae</taxon>
        <taxon>Streptomyces</taxon>
    </lineage>
</organism>
<dbReference type="RefSeq" id="WP_344022886.1">
    <property type="nucleotide sequence ID" value="NZ_BAAABX010000023.1"/>
</dbReference>
<protein>
    <submittedName>
        <fullName evidence="4">Alpha/beta fold hydrolase</fullName>
    </submittedName>
</protein>
<evidence type="ECO:0000256" key="1">
    <source>
        <dbReference type="ARBA" id="ARBA00007169"/>
    </source>
</evidence>
<dbReference type="GO" id="GO:0016787">
    <property type="term" value="F:hydrolase activity"/>
    <property type="evidence" value="ECO:0007669"/>
    <property type="project" value="UniProtKB-KW"/>
</dbReference>
<dbReference type="SUPFAM" id="SSF53474">
    <property type="entry name" value="alpha/beta-Hydrolases"/>
    <property type="match status" value="1"/>
</dbReference>
<comment type="similarity">
    <text evidence="1">Belongs to the thioesterase family.</text>
</comment>
<keyword evidence="2 4" id="KW-0378">Hydrolase</keyword>
<evidence type="ECO:0000256" key="2">
    <source>
        <dbReference type="ARBA" id="ARBA00022801"/>
    </source>
</evidence>
<dbReference type="Proteomes" id="UP001500879">
    <property type="component" value="Unassembled WGS sequence"/>
</dbReference>
<dbReference type="SMART" id="SM00824">
    <property type="entry name" value="PKS_TE"/>
    <property type="match status" value="1"/>
</dbReference>
<dbReference type="InterPro" id="IPR001031">
    <property type="entry name" value="Thioesterase"/>
</dbReference>
<name>A0ABN0YNZ9_9ACTN</name>
<evidence type="ECO:0000259" key="3">
    <source>
        <dbReference type="SMART" id="SM00824"/>
    </source>
</evidence>
<reference evidence="4 5" key="1">
    <citation type="journal article" date="2019" name="Int. J. Syst. Evol. Microbiol.">
        <title>The Global Catalogue of Microorganisms (GCM) 10K type strain sequencing project: providing services to taxonomists for standard genome sequencing and annotation.</title>
        <authorList>
            <consortium name="The Broad Institute Genomics Platform"/>
            <consortium name="The Broad Institute Genome Sequencing Center for Infectious Disease"/>
            <person name="Wu L."/>
            <person name="Ma J."/>
        </authorList>
    </citation>
    <scope>NUCLEOTIDE SEQUENCE [LARGE SCALE GENOMIC DNA]</scope>
    <source>
        <strain evidence="4 5">JCM 4788</strain>
    </source>
</reference>
<gene>
    <name evidence="4" type="ORF">GCM10010357_23440</name>
</gene>
<evidence type="ECO:0000313" key="4">
    <source>
        <dbReference type="EMBL" id="GAA0401674.1"/>
    </source>
</evidence>
<dbReference type="Gene3D" id="3.40.50.1820">
    <property type="entry name" value="alpha/beta hydrolase"/>
    <property type="match status" value="1"/>
</dbReference>
<dbReference type="PANTHER" id="PTHR11487:SF0">
    <property type="entry name" value="S-ACYL FATTY ACID SYNTHASE THIOESTERASE, MEDIUM CHAIN"/>
    <property type="match status" value="1"/>
</dbReference>
<dbReference type="EMBL" id="BAAABX010000023">
    <property type="protein sequence ID" value="GAA0401674.1"/>
    <property type="molecule type" value="Genomic_DNA"/>
</dbReference>
<dbReference type="PANTHER" id="PTHR11487">
    <property type="entry name" value="THIOESTERASE"/>
    <property type="match status" value="1"/>
</dbReference>
<dbReference type="InterPro" id="IPR020802">
    <property type="entry name" value="TesA-like"/>
</dbReference>
<evidence type="ECO:0000313" key="5">
    <source>
        <dbReference type="Proteomes" id="UP001500879"/>
    </source>
</evidence>
<feature type="domain" description="Thioesterase TesA-like" evidence="3">
    <location>
        <begin position="26"/>
        <end position="251"/>
    </location>
</feature>
<proteinExistence type="inferred from homology"/>
<sequence length="255" mass="27810">MTTTTANQREWLRSFHPAPGARVRLVCFPHAGGSASYYFPMSASLAPDVDVVAVQYPGRQDRRNEPCIDDIGQLADRIDEVLTADGLGSGAPYAFFGHSMGAVLAFEVALRRERRGEPGPVRLFASGRRAPGRFRDERVHQGDDAAVIAEMRLLGGTDSRWLQDRELMAMVLPVLRADYRAVERYRAGAGARIAAPVTILTGDTDPRTSAEEADAWREHTSGGCAVSTFSGGHFFLEQHQSAVLDTVRRGLAGVR</sequence>
<dbReference type="InterPro" id="IPR029058">
    <property type="entry name" value="AB_hydrolase_fold"/>
</dbReference>
<keyword evidence="5" id="KW-1185">Reference proteome</keyword>
<dbReference type="Pfam" id="PF00975">
    <property type="entry name" value="Thioesterase"/>
    <property type="match status" value="1"/>
</dbReference>
<comment type="caution">
    <text evidence="4">The sequence shown here is derived from an EMBL/GenBank/DDBJ whole genome shotgun (WGS) entry which is preliminary data.</text>
</comment>